<evidence type="ECO:0000313" key="1">
    <source>
        <dbReference type="EMBL" id="PRH78357.1"/>
    </source>
</evidence>
<proteinExistence type="predicted"/>
<protein>
    <submittedName>
        <fullName evidence="1">Uncharacterized protein</fullName>
    </submittedName>
</protein>
<dbReference type="Proteomes" id="UP000239322">
    <property type="component" value="Unassembled WGS sequence"/>
</dbReference>
<comment type="caution">
    <text evidence="1">The sequence shown here is derived from an EMBL/GenBank/DDBJ whole genome shotgun (WGS) entry which is preliminary data.</text>
</comment>
<organism evidence="1 2">
    <name type="scientific">Streptomyces solincola</name>
    <dbReference type="NCBI Taxonomy" id="2100817"/>
    <lineage>
        <taxon>Bacteria</taxon>
        <taxon>Bacillati</taxon>
        <taxon>Actinomycetota</taxon>
        <taxon>Actinomycetes</taxon>
        <taxon>Kitasatosporales</taxon>
        <taxon>Streptomycetaceae</taxon>
        <taxon>Streptomyces</taxon>
    </lineage>
</organism>
<dbReference type="AlphaFoldDB" id="A0A2S9PVJ6"/>
<accession>A0A2S9PVJ6</accession>
<dbReference type="EMBL" id="PVLV01000213">
    <property type="protein sequence ID" value="PRH78357.1"/>
    <property type="molecule type" value="Genomic_DNA"/>
</dbReference>
<keyword evidence="2" id="KW-1185">Reference proteome</keyword>
<dbReference type="RefSeq" id="WP_105869466.1">
    <property type="nucleotide sequence ID" value="NZ_PVLV01000213.1"/>
</dbReference>
<sequence>MTPAPAPREGGDPPAGEVVCHRCGATADGPATAWTCSVENGRRHYFCDRCARDNLRSIESRLDSAWW</sequence>
<name>A0A2S9PVJ6_9ACTN</name>
<evidence type="ECO:0000313" key="2">
    <source>
        <dbReference type="Proteomes" id="UP000239322"/>
    </source>
</evidence>
<gene>
    <name evidence="1" type="ORF">C6N75_15330</name>
</gene>
<dbReference type="OrthoDB" id="3578149at2"/>
<reference evidence="1 2" key="1">
    <citation type="submission" date="2018-03" db="EMBL/GenBank/DDBJ databases">
        <title>Novel Streptomyces sp. from soil.</title>
        <authorList>
            <person name="Tan G.Y.A."/>
            <person name="Lee Z.Y."/>
        </authorList>
    </citation>
    <scope>NUCLEOTIDE SEQUENCE [LARGE SCALE GENOMIC DNA]</scope>
    <source>
        <strain evidence="1 2">ST5x</strain>
    </source>
</reference>